<reference evidence="8 9" key="1">
    <citation type="submission" date="2019-01" db="EMBL/GenBank/DDBJ databases">
        <title>Sequencing of cultivated peanut Arachis hypogaea provides insights into genome evolution and oil improvement.</title>
        <authorList>
            <person name="Chen X."/>
        </authorList>
    </citation>
    <scope>NUCLEOTIDE SEQUENCE [LARGE SCALE GENOMIC DNA]</scope>
    <source>
        <strain evidence="9">cv. Fuhuasheng</strain>
        <tissue evidence="8">Leaves</tissue>
    </source>
</reference>
<keyword evidence="6" id="KW-0472">Membrane</keyword>
<accession>A0A445ALH7</accession>
<evidence type="ECO:0000256" key="3">
    <source>
        <dbReference type="ARBA" id="ARBA00022833"/>
    </source>
</evidence>
<comment type="caution">
    <text evidence="8">The sequence shown here is derived from an EMBL/GenBank/DDBJ whole genome shotgun (WGS) entry which is preliminary data.</text>
</comment>
<keyword evidence="1" id="KW-0479">Metal-binding</keyword>
<dbReference type="GO" id="GO:0008270">
    <property type="term" value="F:zinc ion binding"/>
    <property type="evidence" value="ECO:0007669"/>
    <property type="project" value="UniProtKB-KW"/>
</dbReference>
<keyword evidence="2 4" id="KW-0863">Zinc-finger</keyword>
<keyword evidence="6" id="KW-0812">Transmembrane</keyword>
<evidence type="ECO:0000313" key="9">
    <source>
        <dbReference type="Proteomes" id="UP000289738"/>
    </source>
</evidence>
<keyword evidence="3" id="KW-0862">Zinc</keyword>
<sequence length="150" mass="16782">MQSAGGGRSAGLSPRSVGSFGSSSSMRKRRMKMDRTCFCGLKTVIKKSSTPENPGRLFHTCPRYGKGNHCNYFSWVDDNEYNAFEVANGGAEAEFEVESDYEDWKVKLGWRMGSLEAEVRVVKMLFFFMFVIVIMLMLVVGAFCVKSVGK</sequence>
<feature type="region of interest" description="Disordered" evidence="5">
    <location>
        <begin position="1"/>
        <end position="28"/>
    </location>
</feature>
<keyword evidence="6" id="KW-1133">Transmembrane helix</keyword>
<evidence type="ECO:0000256" key="6">
    <source>
        <dbReference type="SAM" id="Phobius"/>
    </source>
</evidence>
<feature type="compositionally biased region" description="Low complexity" evidence="5">
    <location>
        <begin position="13"/>
        <end position="25"/>
    </location>
</feature>
<dbReference type="Pfam" id="PF06839">
    <property type="entry name" value="Zn_ribbon_GRF"/>
    <property type="match status" value="1"/>
</dbReference>
<dbReference type="EMBL" id="SDMP01000011">
    <property type="protein sequence ID" value="RYR27301.1"/>
    <property type="molecule type" value="Genomic_DNA"/>
</dbReference>
<gene>
    <name evidence="8" type="ORF">Ahy_B01g051358</name>
</gene>
<evidence type="ECO:0000256" key="2">
    <source>
        <dbReference type="ARBA" id="ARBA00022771"/>
    </source>
</evidence>
<evidence type="ECO:0000256" key="5">
    <source>
        <dbReference type="SAM" id="MobiDB-lite"/>
    </source>
</evidence>
<evidence type="ECO:0000313" key="8">
    <source>
        <dbReference type="EMBL" id="RYR27301.1"/>
    </source>
</evidence>
<feature type="domain" description="GRF-type" evidence="7">
    <location>
        <begin position="37"/>
        <end position="79"/>
    </location>
</feature>
<dbReference type="Proteomes" id="UP000289738">
    <property type="component" value="Chromosome B01"/>
</dbReference>
<organism evidence="8 9">
    <name type="scientific">Arachis hypogaea</name>
    <name type="common">Peanut</name>
    <dbReference type="NCBI Taxonomy" id="3818"/>
    <lineage>
        <taxon>Eukaryota</taxon>
        <taxon>Viridiplantae</taxon>
        <taxon>Streptophyta</taxon>
        <taxon>Embryophyta</taxon>
        <taxon>Tracheophyta</taxon>
        <taxon>Spermatophyta</taxon>
        <taxon>Magnoliopsida</taxon>
        <taxon>eudicotyledons</taxon>
        <taxon>Gunneridae</taxon>
        <taxon>Pentapetalae</taxon>
        <taxon>rosids</taxon>
        <taxon>fabids</taxon>
        <taxon>Fabales</taxon>
        <taxon>Fabaceae</taxon>
        <taxon>Papilionoideae</taxon>
        <taxon>50 kb inversion clade</taxon>
        <taxon>dalbergioids sensu lato</taxon>
        <taxon>Dalbergieae</taxon>
        <taxon>Pterocarpus clade</taxon>
        <taxon>Arachis</taxon>
    </lineage>
</organism>
<dbReference type="PROSITE" id="PS51999">
    <property type="entry name" value="ZF_GRF"/>
    <property type="match status" value="1"/>
</dbReference>
<proteinExistence type="predicted"/>
<protein>
    <recommendedName>
        <fullName evidence="7">GRF-type domain-containing protein</fullName>
    </recommendedName>
</protein>
<keyword evidence="9" id="KW-1185">Reference proteome</keyword>
<evidence type="ECO:0000256" key="4">
    <source>
        <dbReference type="PROSITE-ProRule" id="PRU01343"/>
    </source>
</evidence>
<feature type="transmembrane region" description="Helical" evidence="6">
    <location>
        <begin position="124"/>
        <end position="145"/>
    </location>
</feature>
<evidence type="ECO:0000256" key="1">
    <source>
        <dbReference type="ARBA" id="ARBA00022723"/>
    </source>
</evidence>
<dbReference type="PANTHER" id="PTHR33248">
    <property type="entry name" value="ZINC ION-BINDING PROTEIN"/>
    <property type="match status" value="1"/>
</dbReference>
<name>A0A445ALH7_ARAHY</name>
<dbReference type="InterPro" id="IPR010666">
    <property type="entry name" value="Znf_GRF"/>
</dbReference>
<evidence type="ECO:0000259" key="7">
    <source>
        <dbReference type="PROSITE" id="PS51999"/>
    </source>
</evidence>
<dbReference type="AlphaFoldDB" id="A0A445ALH7"/>